<dbReference type="OrthoDB" id="10425458at2759"/>
<evidence type="ECO:0008006" key="4">
    <source>
        <dbReference type="Google" id="ProtNLM"/>
    </source>
</evidence>
<evidence type="ECO:0000256" key="1">
    <source>
        <dbReference type="SAM" id="SignalP"/>
    </source>
</evidence>
<dbReference type="HOGENOM" id="CLU_156710_0_0_1"/>
<comment type="caution">
    <text evidence="2">The sequence shown here is derived from an EMBL/GenBank/DDBJ whole genome shotgun (WGS) entry which is preliminary data.</text>
</comment>
<protein>
    <recommendedName>
        <fullName evidence="4">Cell wall protein</fullName>
    </recommendedName>
</protein>
<gene>
    <name evidence="2" type="ORF">MGU_04266</name>
</gene>
<accession>A0A0B4H1C5</accession>
<name>A0A0B4H1C5_METGA</name>
<keyword evidence="3" id="KW-1185">Reference proteome</keyword>
<proteinExistence type="predicted"/>
<evidence type="ECO:0000313" key="3">
    <source>
        <dbReference type="Proteomes" id="UP000031192"/>
    </source>
</evidence>
<feature type="signal peptide" evidence="1">
    <location>
        <begin position="1"/>
        <end position="18"/>
    </location>
</feature>
<feature type="chain" id="PRO_5002103751" description="Cell wall protein" evidence="1">
    <location>
        <begin position="19"/>
        <end position="130"/>
    </location>
</feature>
<reference evidence="2 3" key="1">
    <citation type="journal article" date="2014" name="Proc. Natl. Acad. Sci. U.S.A.">
        <title>Trajectory and genomic determinants of fungal-pathogen speciation and host adaptation.</title>
        <authorList>
            <person name="Hu X."/>
            <person name="Xiao G."/>
            <person name="Zheng P."/>
            <person name="Shang Y."/>
            <person name="Su Y."/>
            <person name="Zhang X."/>
            <person name="Liu X."/>
            <person name="Zhan S."/>
            <person name="St Leger R.J."/>
            <person name="Wang C."/>
        </authorList>
    </citation>
    <scope>NUCLEOTIDE SEQUENCE [LARGE SCALE GENOMIC DNA]</scope>
    <source>
        <strain evidence="2 3">ARSEF 977</strain>
    </source>
</reference>
<dbReference type="AlphaFoldDB" id="A0A0B4H1C5"/>
<dbReference type="EMBL" id="AZNH01000010">
    <property type="protein sequence ID" value="KID88923.1"/>
    <property type="molecule type" value="Genomic_DNA"/>
</dbReference>
<sequence length="130" mass="12441">MRFSIVSAVIASAALVAAAPASEPGKREMNLGGVPLVGGMAGSSGSGTVNGITDAIQQALALLFGSADAVLNNPIDAVTKVVTDPTKAPADIAKNLMGSVAGVAKGAGSVVNAVPAGVGQDMAKAGGKTN</sequence>
<keyword evidence="1" id="KW-0732">Signal</keyword>
<organism evidence="2 3">
    <name type="scientific">Metarhizium guizhouense (strain ARSEF 977)</name>
    <dbReference type="NCBI Taxonomy" id="1276136"/>
    <lineage>
        <taxon>Eukaryota</taxon>
        <taxon>Fungi</taxon>
        <taxon>Dikarya</taxon>
        <taxon>Ascomycota</taxon>
        <taxon>Pezizomycotina</taxon>
        <taxon>Sordariomycetes</taxon>
        <taxon>Hypocreomycetidae</taxon>
        <taxon>Hypocreales</taxon>
        <taxon>Clavicipitaceae</taxon>
        <taxon>Metarhizium</taxon>
    </lineage>
</organism>
<evidence type="ECO:0000313" key="2">
    <source>
        <dbReference type="EMBL" id="KID88923.1"/>
    </source>
</evidence>
<dbReference type="Proteomes" id="UP000031192">
    <property type="component" value="Unassembled WGS sequence"/>
</dbReference>